<proteinExistence type="predicted"/>
<dbReference type="EMBL" id="CM029050">
    <property type="protein sequence ID" value="KAG2565207.1"/>
    <property type="molecule type" value="Genomic_DNA"/>
</dbReference>
<dbReference type="InterPro" id="IPR044730">
    <property type="entry name" value="RNase_H-like_dom_plant"/>
</dbReference>
<sequence length="472" mass="52861">MGFRDFESFNLAMLSKQVWRLLCEPESLCARVLRAKYYPDGRLLHARMKSGSSFTWQIGDGSQINIWNDNWIPGSHNMKVLTPHGNTLVSTVDELINPITGRWDEELIQSTFWQVDCHRILQIPIGQGREDVVVWHYNRNGLFSVRSAYHTQWMYKFRNHHHIPVEGGTGPSSVWRQLWKLSTLSKIKIFAWKVLQGCLPCFVTLANRHIALSAKQRVWVSLGLWNHIEKLLLVDRSGSVLIQDIIRQGGASADLKNVGLPELLLTACWFIWWQHRRMVHGGGIQTAARSALSIEVIATNYALATKRSALSIEGFLMINVDGSFEETTSTGSTGAIIRDSSGGFIAASYSYISNVLDAHMAEASAMRDGLLLAQQIGSSRVQIQADCMEVVDTMLEGGYSATALAAIYDECSKLWEDFDAISISHCNRESNVVAHELARQAMLEKNSCVWIDDPPASIRQSLVSNVTIISNQ</sequence>
<dbReference type="InterPro" id="IPR002156">
    <property type="entry name" value="RNaseH_domain"/>
</dbReference>
<keyword evidence="3" id="KW-1185">Reference proteome</keyword>
<organism evidence="2 3">
    <name type="scientific">Panicum virgatum</name>
    <name type="common">Blackwell switchgrass</name>
    <dbReference type="NCBI Taxonomy" id="38727"/>
    <lineage>
        <taxon>Eukaryota</taxon>
        <taxon>Viridiplantae</taxon>
        <taxon>Streptophyta</taxon>
        <taxon>Embryophyta</taxon>
        <taxon>Tracheophyta</taxon>
        <taxon>Spermatophyta</taxon>
        <taxon>Magnoliopsida</taxon>
        <taxon>Liliopsida</taxon>
        <taxon>Poales</taxon>
        <taxon>Poaceae</taxon>
        <taxon>PACMAD clade</taxon>
        <taxon>Panicoideae</taxon>
        <taxon>Panicodae</taxon>
        <taxon>Paniceae</taxon>
        <taxon>Panicinae</taxon>
        <taxon>Panicum</taxon>
        <taxon>Panicum sect. Hiantes</taxon>
    </lineage>
</organism>
<dbReference type="InterPro" id="IPR012337">
    <property type="entry name" value="RNaseH-like_sf"/>
</dbReference>
<reference evidence="2" key="1">
    <citation type="submission" date="2020-05" db="EMBL/GenBank/DDBJ databases">
        <title>WGS assembly of Panicum virgatum.</title>
        <authorList>
            <person name="Lovell J.T."/>
            <person name="Jenkins J."/>
            <person name="Shu S."/>
            <person name="Juenger T.E."/>
            <person name="Schmutz J."/>
        </authorList>
    </citation>
    <scope>NUCLEOTIDE SEQUENCE</scope>
    <source>
        <strain evidence="2">AP13</strain>
    </source>
</reference>
<evidence type="ECO:0000313" key="3">
    <source>
        <dbReference type="Proteomes" id="UP000823388"/>
    </source>
</evidence>
<gene>
    <name evidence="2" type="ORF">PVAP13_7NG002334</name>
</gene>
<dbReference type="CDD" id="cd06222">
    <property type="entry name" value="RNase_H_like"/>
    <property type="match status" value="1"/>
</dbReference>
<dbReference type="GO" id="GO:0004523">
    <property type="term" value="F:RNA-DNA hybrid ribonuclease activity"/>
    <property type="evidence" value="ECO:0007669"/>
    <property type="project" value="InterPro"/>
</dbReference>
<name>A0A8T0PS58_PANVG</name>
<comment type="caution">
    <text evidence="2">The sequence shown here is derived from an EMBL/GenBank/DDBJ whole genome shotgun (WGS) entry which is preliminary data.</text>
</comment>
<accession>A0A8T0PS58</accession>
<dbReference type="Gene3D" id="3.30.420.10">
    <property type="entry name" value="Ribonuclease H-like superfamily/Ribonuclease H"/>
    <property type="match status" value="1"/>
</dbReference>
<protein>
    <recommendedName>
        <fullName evidence="1">RNase H type-1 domain-containing protein</fullName>
    </recommendedName>
</protein>
<feature type="domain" description="RNase H type-1" evidence="1">
    <location>
        <begin position="319"/>
        <end position="441"/>
    </location>
</feature>
<dbReference type="Pfam" id="PF13456">
    <property type="entry name" value="RVT_3"/>
    <property type="match status" value="1"/>
</dbReference>
<dbReference type="PANTHER" id="PTHR47074">
    <property type="entry name" value="BNAC02G40300D PROTEIN"/>
    <property type="match status" value="1"/>
</dbReference>
<dbReference type="SUPFAM" id="SSF53098">
    <property type="entry name" value="Ribonuclease H-like"/>
    <property type="match status" value="1"/>
</dbReference>
<dbReference type="AlphaFoldDB" id="A0A8T0PS58"/>
<dbReference type="InterPro" id="IPR052929">
    <property type="entry name" value="RNase_H-like_EbsB-rel"/>
</dbReference>
<dbReference type="InterPro" id="IPR036397">
    <property type="entry name" value="RNaseH_sf"/>
</dbReference>
<dbReference type="PANTHER" id="PTHR47074:SF47">
    <property type="entry name" value="RNASE H TYPE-1 DOMAIN-CONTAINING PROTEIN"/>
    <property type="match status" value="1"/>
</dbReference>
<evidence type="ECO:0000259" key="1">
    <source>
        <dbReference type="Pfam" id="PF13456"/>
    </source>
</evidence>
<dbReference type="Proteomes" id="UP000823388">
    <property type="component" value="Chromosome 7N"/>
</dbReference>
<dbReference type="GO" id="GO:0003676">
    <property type="term" value="F:nucleic acid binding"/>
    <property type="evidence" value="ECO:0007669"/>
    <property type="project" value="InterPro"/>
</dbReference>
<evidence type="ECO:0000313" key="2">
    <source>
        <dbReference type="EMBL" id="KAG2565207.1"/>
    </source>
</evidence>